<feature type="signal peptide" evidence="1">
    <location>
        <begin position="1"/>
        <end position="17"/>
    </location>
</feature>
<proteinExistence type="predicted"/>
<dbReference type="InterPro" id="IPR021851">
    <property type="entry name" value="DUF3455"/>
</dbReference>
<evidence type="ECO:0000256" key="1">
    <source>
        <dbReference type="SAM" id="SignalP"/>
    </source>
</evidence>
<protein>
    <recommendedName>
        <fullName evidence="4">Malate dehydrogenase</fullName>
    </recommendedName>
</protein>
<dbReference type="Pfam" id="PF11937">
    <property type="entry name" value="DUF3455"/>
    <property type="match status" value="1"/>
</dbReference>
<feature type="chain" id="PRO_5014367447" description="Malate dehydrogenase" evidence="1">
    <location>
        <begin position="18"/>
        <end position="255"/>
    </location>
</feature>
<organism evidence="2 3">
    <name type="scientific">Hyaloscypha hepaticicola</name>
    <dbReference type="NCBI Taxonomy" id="2082293"/>
    <lineage>
        <taxon>Eukaryota</taxon>
        <taxon>Fungi</taxon>
        <taxon>Dikarya</taxon>
        <taxon>Ascomycota</taxon>
        <taxon>Pezizomycotina</taxon>
        <taxon>Leotiomycetes</taxon>
        <taxon>Helotiales</taxon>
        <taxon>Hyaloscyphaceae</taxon>
        <taxon>Hyaloscypha</taxon>
    </lineage>
</organism>
<reference evidence="2 3" key="1">
    <citation type="submission" date="2016-05" db="EMBL/GenBank/DDBJ databases">
        <title>A degradative enzymes factory behind the ericoid mycorrhizal symbiosis.</title>
        <authorList>
            <consortium name="DOE Joint Genome Institute"/>
            <person name="Martino E."/>
            <person name="Morin E."/>
            <person name="Grelet G."/>
            <person name="Kuo A."/>
            <person name="Kohler A."/>
            <person name="Daghino S."/>
            <person name="Barry K."/>
            <person name="Choi C."/>
            <person name="Cichocki N."/>
            <person name="Clum A."/>
            <person name="Copeland A."/>
            <person name="Hainaut M."/>
            <person name="Haridas S."/>
            <person name="Labutti K."/>
            <person name="Lindquist E."/>
            <person name="Lipzen A."/>
            <person name="Khouja H.-R."/>
            <person name="Murat C."/>
            <person name="Ohm R."/>
            <person name="Olson A."/>
            <person name="Spatafora J."/>
            <person name="Veneault-Fourrey C."/>
            <person name="Henrissat B."/>
            <person name="Grigoriev I."/>
            <person name="Martin F."/>
            <person name="Perotto S."/>
        </authorList>
    </citation>
    <scope>NUCLEOTIDE SEQUENCE [LARGE SCALE GENOMIC DNA]</scope>
    <source>
        <strain evidence="2 3">UAMH 7357</strain>
    </source>
</reference>
<sequence length="255" mass="26419">MFSKVLLTSALCAIAFASPILPYNSEAAQRPAEMKVLSEYFSMLGHKVQAGKQMSQAPMCNLNNAVLPVASPTPLPAPSQGLLLKHVAIGRGIQNYTCSQTNASAAPVNIGAVATLYNSTCVASTYPDLLAVLPNVALQFNLTSSDQSTLSPSNLAISGHHFFANATTPTFNLNTTAMDLGFAPCAKNNSIPAPAGSPVGQGGQGYGAVAWLKLIARDDATGNLQEAYRVNTAGGNPPATCAGMPATFEIQYAAE</sequence>
<dbReference type="EMBL" id="KZ613473">
    <property type="protein sequence ID" value="PMD24008.1"/>
    <property type="molecule type" value="Genomic_DNA"/>
</dbReference>
<accession>A0A2J6QCP9</accession>
<keyword evidence="3" id="KW-1185">Reference proteome</keyword>
<dbReference type="STRING" id="1745343.A0A2J6QCP9"/>
<keyword evidence="1" id="KW-0732">Signal</keyword>
<gene>
    <name evidence="2" type="ORF">NA56DRAFT_23334</name>
</gene>
<dbReference type="PANTHER" id="PTHR35567">
    <property type="entry name" value="MALATE DEHYDROGENASE (AFU_ORTHOLOGUE AFUA_2G13800)"/>
    <property type="match status" value="1"/>
</dbReference>
<dbReference type="PANTHER" id="PTHR35567:SF1">
    <property type="entry name" value="CONSERVED FUNGAL PROTEIN (AFU_ORTHOLOGUE AFUA_1G14230)"/>
    <property type="match status" value="1"/>
</dbReference>
<name>A0A2J6QCP9_9HELO</name>
<evidence type="ECO:0008006" key="4">
    <source>
        <dbReference type="Google" id="ProtNLM"/>
    </source>
</evidence>
<evidence type="ECO:0000313" key="2">
    <source>
        <dbReference type="EMBL" id="PMD24008.1"/>
    </source>
</evidence>
<evidence type="ECO:0000313" key="3">
    <source>
        <dbReference type="Proteomes" id="UP000235672"/>
    </source>
</evidence>
<dbReference type="Proteomes" id="UP000235672">
    <property type="component" value="Unassembled WGS sequence"/>
</dbReference>
<dbReference type="AlphaFoldDB" id="A0A2J6QCP9"/>
<dbReference type="OrthoDB" id="1859733at2759"/>